<dbReference type="SUPFAM" id="SSF55874">
    <property type="entry name" value="ATPase domain of HSP90 chaperone/DNA topoisomerase II/histidine kinase"/>
    <property type="match status" value="1"/>
</dbReference>
<keyword evidence="8" id="KW-0902">Two-component regulatory system</keyword>
<name>A0ABS5W7L4_9SPHN</name>
<dbReference type="EMBL" id="JAHFVK010000001">
    <property type="protein sequence ID" value="MBT2134379.1"/>
    <property type="molecule type" value="Genomic_DNA"/>
</dbReference>
<dbReference type="Pfam" id="PF02518">
    <property type="entry name" value="HATPase_c"/>
    <property type="match status" value="1"/>
</dbReference>
<evidence type="ECO:0000256" key="2">
    <source>
        <dbReference type="ARBA" id="ARBA00012438"/>
    </source>
</evidence>
<evidence type="ECO:0000256" key="8">
    <source>
        <dbReference type="ARBA" id="ARBA00023012"/>
    </source>
</evidence>
<keyword evidence="3" id="KW-0597">Phosphoprotein</keyword>
<evidence type="ECO:0000256" key="4">
    <source>
        <dbReference type="ARBA" id="ARBA00022679"/>
    </source>
</evidence>
<keyword evidence="6 10" id="KW-0418">Kinase</keyword>
<dbReference type="Gene3D" id="3.30.565.10">
    <property type="entry name" value="Histidine kinase-like ATPase, C-terminal domain"/>
    <property type="match status" value="1"/>
</dbReference>
<dbReference type="GO" id="GO:0016301">
    <property type="term" value="F:kinase activity"/>
    <property type="evidence" value="ECO:0007669"/>
    <property type="project" value="UniProtKB-KW"/>
</dbReference>
<accession>A0ABS5W7L4</accession>
<comment type="catalytic activity">
    <reaction evidence="1">
        <text>ATP + protein L-histidine = ADP + protein N-phospho-L-histidine.</text>
        <dbReference type="EC" id="2.7.13.3"/>
    </reaction>
</comment>
<evidence type="ECO:0000256" key="5">
    <source>
        <dbReference type="ARBA" id="ARBA00022741"/>
    </source>
</evidence>
<keyword evidence="4" id="KW-0808">Transferase</keyword>
<dbReference type="SMART" id="SM00387">
    <property type="entry name" value="HATPase_c"/>
    <property type="match status" value="1"/>
</dbReference>
<dbReference type="InterPro" id="IPR003594">
    <property type="entry name" value="HATPase_dom"/>
</dbReference>
<keyword evidence="5" id="KW-0547">Nucleotide-binding</keyword>
<dbReference type="InterPro" id="IPR036890">
    <property type="entry name" value="HATPase_C_sf"/>
</dbReference>
<evidence type="ECO:0000256" key="7">
    <source>
        <dbReference type="ARBA" id="ARBA00022840"/>
    </source>
</evidence>
<dbReference type="InterPro" id="IPR011712">
    <property type="entry name" value="Sig_transdc_His_kin_sub3_dim/P"/>
</dbReference>
<dbReference type="Pfam" id="PF07730">
    <property type="entry name" value="HisKA_3"/>
    <property type="match status" value="1"/>
</dbReference>
<reference evidence="10 11" key="1">
    <citation type="submission" date="2021-05" db="EMBL/GenBank/DDBJ databases">
        <title>Croceibacterium sp. LX-88 genome sequence.</title>
        <authorList>
            <person name="Luo X."/>
        </authorList>
    </citation>
    <scope>NUCLEOTIDE SEQUENCE [LARGE SCALE GENOMIC DNA]</scope>
    <source>
        <strain evidence="10 11">LX-88</strain>
    </source>
</reference>
<gene>
    <name evidence="10" type="ORF">KK137_08550</name>
</gene>
<sequence>MGKELGIPAQLAGQAASELHYITENHIALPLDDLLDGIDEFAGIVAYDGTLLYRNAAWRELASQHEFFRTESLLLNGSASEETNGLRQALLDIISGKYETVRLHFGLKGRPARHFALKLYKLVRGATNFVYIAGSDASEMVQLKRRRQQLGSAVLHAQERERKRIGRELHDSTLQLLVGLQLNLARLKLAGGSSPSSAELLGDCDQILELAYKEIRSISYLYHPPAMGDMGLEAALEAMISGFAKRTGLTINRQWLDKPLSAPFAEISLYRFAQEALTNIYRHAEATTVNVRLARSRNCVHLVIEDDGIGFVPSFRDKTVLGVGVTGMGERLREIGGRVSVVCRGTGTVLIASVPDAQLA</sequence>
<protein>
    <recommendedName>
        <fullName evidence="2">histidine kinase</fullName>
        <ecNumber evidence="2">2.7.13.3</ecNumber>
    </recommendedName>
</protein>
<feature type="domain" description="Histidine kinase/HSP90-like ATPase" evidence="9">
    <location>
        <begin position="264"/>
        <end position="358"/>
    </location>
</feature>
<dbReference type="RefSeq" id="WP_214535699.1">
    <property type="nucleotide sequence ID" value="NZ_JAHFVK010000001.1"/>
</dbReference>
<evidence type="ECO:0000313" key="11">
    <source>
        <dbReference type="Proteomes" id="UP000811255"/>
    </source>
</evidence>
<dbReference type="InterPro" id="IPR050482">
    <property type="entry name" value="Sensor_HK_TwoCompSys"/>
</dbReference>
<keyword evidence="11" id="KW-1185">Reference proteome</keyword>
<evidence type="ECO:0000313" key="10">
    <source>
        <dbReference type="EMBL" id="MBT2134379.1"/>
    </source>
</evidence>
<evidence type="ECO:0000256" key="6">
    <source>
        <dbReference type="ARBA" id="ARBA00022777"/>
    </source>
</evidence>
<dbReference type="Proteomes" id="UP000811255">
    <property type="component" value="Unassembled WGS sequence"/>
</dbReference>
<dbReference type="CDD" id="cd16917">
    <property type="entry name" value="HATPase_UhpB-NarQ-NarX-like"/>
    <property type="match status" value="1"/>
</dbReference>
<dbReference type="Gene3D" id="1.20.5.1930">
    <property type="match status" value="1"/>
</dbReference>
<evidence type="ECO:0000256" key="3">
    <source>
        <dbReference type="ARBA" id="ARBA00022553"/>
    </source>
</evidence>
<evidence type="ECO:0000256" key="1">
    <source>
        <dbReference type="ARBA" id="ARBA00000085"/>
    </source>
</evidence>
<proteinExistence type="predicted"/>
<comment type="caution">
    <text evidence="10">The sequence shown here is derived from an EMBL/GenBank/DDBJ whole genome shotgun (WGS) entry which is preliminary data.</text>
</comment>
<dbReference type="PANTHER" id="PTHR24421:SF10">
    <property type="entry name" value="NITRATE_NITRITE SENSOR PROTEIN NARQ"/>
    <property type="match status" value="1"/>
</dbReference>
<dbReference type="EC" id="2.7.13.3" evidence="2"/>
<evidence type="ECO:0000259" key="9">
    <source>
        <dbReference type="SMART" id="SM00387"/>
    </source>
</evidence>
<organism evidence="10 11">
    <name type="scientific">Croceibacterium selenioxidans</name>
    <dbReference type="NCBI Taxonomy" id="2838833"/>
    <lineage>
        <taxon>Bacteria</taxon>
        <taxon>Pseudomonadati</taxon>
        <taxon>Pseudomonadota</taxon>
        <taxon>Alphaproteobacteria</taxon>
        <taxon>Sphingomonadales</taxon>
        <taxon>Erythrobacteraceae</taxon>
        <taxon>Croceibacterium</taxon>
    </lineage>
</organism>
<keyword evidence="7" id="KW-0067">ATP-binding</keyword>
<dbReference type="PANTHER" id="PTHR24421">
    <property type="entry name" value="NITRATE/NITRITE SENSOR PROTEIN NARX-RELATED"/>
    <property type="match status" value="1"/>
</dbReference>